<evidence type="ECO:0000313" key="3">
    <source>
        <dbReference type="Proteomes" id="UP000230167"/>
    </source>
</evidence>
<dbReference type="Proteomes" id="UP000230167">
    <property type="component" value="Unassembled WGS sequence"/>
</dbReference>
<organism evidence="2 3">
    <name type="scientific">Stenotrophomonas maltophilia</name>
    <name type="common">Pseudomonas maltophilia</name>
    <name type="synonym">Xanthomonas maltophilia</name>
    <dbReference type="NCBI Taxonomy" id="40324"/>
    <lineage>
        <taxon>Bacteria</taxon>
        <taxon>Pseudomonadati</taxon>
        <taxon>Pseudomonadota</taxon>
        <taxon>Gammaproteobacteria</taxon>
        <taxon>Lysobacterales</taxon>
        <taxon>Lysobacteraceae</taxon>
        <taxon>Stenotrophomonas</taxon>
        <taxon>Stenotrophomonas maltophilia group</taxon>
    </lineage>
</organism>
<comment type="caution">
    <text evidence="2">The sequence shown here is derived from an EMBL/GenBank/DDBJ whole genome shotgun (WGS) entry which is preliminary data.</text>
</comment>
<reference evidence="2 3" key="1">
    <citation type="journal article" date="2017" name="Front. Microbiol.">
        <title>Double-Face Meets the Bacterial World: The Opportunistic Pathogen Stenotrophomonas maltophilia.</title>
        <authorList>
            <person name="Lira F."/>
            <person name="Berg G."/>
            <person name="Martinez J.L."/>
        </authorList>
    </citation>
    <scope>NUCLEOTIDE SEQUENCE [LARGE SCALE GENOMIC DNA]</scope>
    <source>
        <strain evidence="2 3">EA1</strain>
    </source>
</reference>
<protein>
    <recommendedName>
        <fullName evidence="1">YagK/YfjJ C-terminal domain-containing protein</fullName>
    </recommendedName>
</protein>
<dbReference type="Pfam" id="PF11726">
    <property type="entry name" value="YagK_YfjJ_C"/>
    <property type="match status" value="1"/>
</dbReference>
<evidence type="ECO:0000313" key="2">
    <source>
        <dbReference type="EMBL" id="PJL31201.1"/>
    </source>
</evidence>
<accession>A0A2J0UCN0</accession>
<feature type="domain" description="YagK/YfjJ C-terminal" evidence="1">
    <location>
        <begin position="190"/>
        <end position="292"/>
    </location>
</feature>
<dbReference type="InterPro" id="IPR057271">
    <property type="entry name" value="YagK_YfjJ_C"/>
</dbReference>
<sequence>MNQWSRFAPTSLPVYATLRSLWRGMYKKEENIVAQWADRMIEHEGDAWIFRPSSDYPEQIVRVDRVMRALVKSRSEMFWSRRVAGMARTAIHPIARALRKCANMDYGGIKSHFCKQKLSPYFELLAEEFLSHRADVIEGASPEVAAANAWVEHIRTIARSSEFTRRVATQERSARKNAKAALGYLQTLYRQHSRLCVVRLDVGYSAAHRELLPGRNVDPVRIKRDLATCLRKLRRSYPALMGYVWKLEFGPSKSYHVHLMAFLNGHLVRQDVRIAQAIGEFWQDEVTHFDGSYWNCNARKEFYERTNSLGIGMVEHDDEAKRRRLEYSLLYLTKADYYVRLSEPGLGRTFGKGQAGGDSSRKLGRPRM</sequence>
<dbReference type="AlphaFoldDB" id="A0A2J0UCN0"/>
<name>A0A2J0UCN0_STEMA</name>
<dbReference type="EMBL" id="NEQV01000002">
    <property type="protein sequence ID" value="PJL31201.1"/>
    <property type="molecule type" value="Genomic_DNA"/>
</dbReference>
<proteinExistence type="predicted"/>
<gene>
    <name evidence="2" type="ORF">B9Y64_06325</name>
</gene>
<evidence type="ECO:0000259" key="1">
    <source>
        <dbReference type="Pfam" id="PF11726"/>
    </source>
</evidence>